<feature type="non-terminal residue" evidence="1">
    <location>
        <position position="92"/>
    </location>
</feature>
<keyword evidence="2" id="KW-1185">Reference proteome</keyword>
<comment type="caution">
    <text evidence="1">The sequence shown here is derived from an EMBL/GenBank/DDBJ whole genome shotgun (WGS) entry which is preliminary data.</text>
</comment>
<organism evidence="1 2">
    <name type="scientific">Bambusicola thoracicus</name>
    <name type="common">Chinese bamboo-partridge</name>
    <name type="synonym">Perdix thoracica</name>
    <dbReference type="NCBI Taxonomy" id="9083"/>
    <lineage>
        <taxon>Eukaryota</taxon>
        <taxon>Metazoa</taxon>
        <taxon>Chordata</taxon>
        <taxon>Craniata</taxon>
        <taxon>Vertebrata</taxon>
        <taxon>Euteleostomi</taxon>
        <taxon>Archelosauria</taxon>
        <taxon>Archosauria</taxon>
        <taxon>Dinosauria</taxon>
        <taxon>Saurischia</taxon>
        <taxon>Theropoda</taxon>
        <taxon>Coelurosauria</taxon>
        <taxon>Aves</taxon>
        <taxon>Neognathae</taxon>
        <taxon>Galloanserae</taxon>
        <taxon>Galliformes</taxon>
        <taxon>Phasianidae</taxon>
        <taxon>Perdicinae</taxon>
        <taxon>Bambusicola</taxon>
    </lineage>
</organism>
<proteinExistence type="predicted"/>
<dbReference type="Proteomes" id="UP000237246">
    <property type="component" value="Unassembled WGS sequence"/>
</dbReference>
<protein>
    <submittedName>
        <fullName evidence="1">Uncharacterized protein</fullName>
    </submittedName>
</protein>
<evidence type="ECO:0000313" key="1">
    <source>
        <dbReference type="EMBL" id="POI35267.1"/>
    </source>
</evidence>
<reference evidence="1 2" key="1">
    <citation type="submission" date="2018-01" db="EMBL/GenBank/DDBJ databases">
        <title>Comparison of the Chinese Bamboo Partridge and Red Junglefowl genome sequences highlights the importance of demography in genome evolution.</title>
        <authorList>
            <person name="Tiley G.P."/>
            <person name="Kimball R.T."/>
            <person name="Braun E.L."/>
            <person name="Burleigh J.G."/>
        </authorList>
    </citation>
    <scope>NUCLEOTIDE SEQUENCE [LARGE SCALE GENOMIC DNA]</scope>
    <source>
        <strain evidence="1">RTK389</strain>
        <tissue evidence="1">Blood</tissue>
    </source>
</reference>
<accession>A0A2P4TFX0</accession>
<sequence>MKRFMATLRRNKSKDLLLERAAQLCRELQGSPPALEQLAGAVHSISIQCCRTEEKEKLVRRWHEIHYWRFMEKHHKDFLTPVQKFCCKRRYQ</sequence>
<dbReference type="EMBL" id="PPHD01000636">
    <property type="protein sequence ID" value="POI35267.1"/>
    <property type="molecule type" value="Genomic_DNA"/>
</dbReference>
<name>A0A2P4TFX0_BAMTH</name>
<dbReference type="AlphaFoldDB" id="A0A2P4TFX0"/>
<evidence type="ECO:0000313" key="2">
    <source>
        <dbReference type="Proteomes" id="UP000237246"/>
    </source>
</evidence>
<dbReference type="OrthoDB" id="3501850at2759"/>
<gene>
    <name evidence="1" type="ORF">CIB84_000980</name>
</gene>